<organism evidence="1 2">
    <name type="scientific">Macroventuria anomochaeta</name>
    <dbReference type="NCBI Taxonomy" id="301207"/>
    <lineage>
        <taxon>Eukaryota</taxon>
        <taxon>Fungi</taxon>
        <taxon>Dikarya</taxon>
        <taxon>Ascomycota</taxon>
        <taxon>Pezizomycotina</taxon>
        <taxon>Dothideomycetes</taxon>
        <taxon>Pleosporomycetidae</taxon>
        <taxon>Pleosporales</taxon>
        <taxon>Pleosporineae</taxon>
        <taxon>Didymellaceae</taxon>
        <taxon>Macroventuria</taxon>
    </lineage>
</organism>
<reference evidence="1" key="1">
    <citation type="journal article" date="2020" name="Stud. Mycol.">
        <title>101 Dothideomycetes genomes: a test case for predicting lifestyles and emergence of pathogens.</title>
        <authorList>
            <person name="Haridas S."/>
            <person name="Albert R."/>
            <person name="Binder M."/>
            <person name="Bloem J."/>
            <person name="Labutti K."/>
            <person name="Salamov A."/>
            <person name="Andreopoulos B."/>
            <person name="Baker S."/>
            <person name="Barry K."/>
            <person name="Bills G."/>
            <person name="Bluhm B."/>
            <person name="Cannon C."/>
            <person name="Castanera R."/>
            <person name="Culley D."/>
            <person name="Daum C."/>
            <person name="Ezra D."/>
            <person name="Gonzalez J."/>
            <person name="Henrissat B."/>
            <person name="Kuo A."/>
            <person name="Liang C."/>
            <person name="Lipzen A."/>
            <person name="Lutzoni F."/>
            <person name="Magnuson J."/>
            <person name="Mondo S."/>
            <person name="Nolan M."/>
            <person name="Ohm R."/>
            <person name="Pangilinan J."/>
            <person name="Park H.-J."/>
            <person name="Ramirez L."/>
            <person name="Alfaro M."/>
            <person name="Sun H."/>
            <person name="Tritt A."/>
            <person name="Yoshinaga Y."/>
            <person name="Zwiers L.-H."/>
            <person name="Turgeon B."/>
            <person name="Goodwin S."/>
            <person name="Spatafora J."/>
            <person name="Crous P."/>
            <person name="Grigoriev I."/>
        </authorList>
    </citation>
    <scope>NUCLEOTIDE SEQUENCE</scope>
    <source>
        <strain evidence="1">CBS 525.71</strain>
    </source>
</reference>
<gene>
    <name evidence="1" type="ORF">BU25DRAFT_392452</name>
</gene>
<evidence type="ECO:0000313" key="1">
    <source>
        <dbReference type="EMBL" id="KAF2627955.1"/>
    </source>
</evidence>
<dbReference type="Proteomes" id="UP000799754">
    <property type="component" value="Unassembled WGS sequence"/>
</dbReference>
<comment type="caution">
    <text evidence="1">The sequence shown here is derived from an EMBL/GenBank/DDBJ whole genome shotgun (WGS) entry which is preliminary data.</text>
</comment>
<evidence type="ECO:0000313" key="2">
    <source>
        <dbReference type="Proteomes" id="UP000799754"/>
    </source>
</evidence>
<accession>A0ACB6S2R7</accession>
<name>A0ACB6S2R7_9PLEO</name>
<protein>
    <submittedName>
        <fullName evidence="1">3-HAO-domain-containing protein</fullName>
    </submittedName>
</protein>
<sequence length="268" mass="29823">MTTMRSLRPAARCFQSSAPRPLLRTPGAITPQRHFSLTAPARLLAPPLNVPKWVSENSHMLKPPINNYCVYNDSVTVMIVGGPNERTDYHINETAEWFYQHKGSMLLKVVDDNEFRDIHIHEGDMFLLPPNTPHNPVRFKNTVGIVLEQHRPEGSVDRLRWYCQSCGEKVHEAAFHCTDLGTQIKDAVNAFKADTKARTCGNCGTICDTAPSKSGENPSKPSRPDKTTKNKLEEEAKDDVAEERGKSAEKAEASAKTSTGNKVPFQPS</sequence>
<keyword evidence="2" id="KW-1185">Reference proteome</keyword>
<proteinExistence type="predicted"/>
<dbReference type="EMBL" id="MU006715">
    <property type="protein sequence ID" value="KAF2627955.1"/>
    <property type="molecule type" value="Genomic_DNA"/>
</dbReference>